<evidence type="ECO:0000256" key="6">
    <source>
        <dbReference type="ARBA" id="ARBA00022833"/>
    </source>
</evidence>
<evidence type="ECO:0000256" key="8">
    <source>
        <dbReference type="SAM" id="Phobius"/>
    </source>
</evidence>
<evidence type="ECO:0000256" key="2">
    <source>
        <dbReference type="ARBA" id="ARBA00004196"/>
    </source>
</evidence>
<feature type="domain" description="M23ase beta-sheet core" evidence="9">
    <location>
        <begin position="294"/>
        <end position="391"/>
    </location>
</feature>
<feature type="domain" description="DD-carboxypeptidase/endopeptidase Mpg-like N-terminal" evidence="11">
    <location>
        <begin position="67"/>
        <end position="131"/>
    </location>
</feature>
<dbReference type="GO" id="GO:0004222">
    <property type="term" value="F:metalloendopeptidase activity"/>
    <property type="evidence" value="ECO:0007669"/>
    <property type="project" value="TreeGrafter"/>
</dbReference>
<keyword evidence="6" id="KW-0862">Zinc</keyword>
<evidence type="ECO:0000256" key="4">
    <source>
        <dbReference type="ARBA" id="ARBA00022723"/>
    </source>
</evidence>
<proteinExistence type="predicted"/>
<organism evidence="12 13">
    <name type="scientific">Ferrigenium kumadai</name>
    <dbReference type="NCBI Taxonomy" id="1682490"/>
    <lineage>
        <taxon>Bacteria</taxon>
        <taxon>Pseudomonadati</taxon>
        <taxon>Pseudomonadota</taxon>
        <taxon>Betaproteobacteria</taxon>
        <taxon>Nitrosomonadales</taxon>
        <taxon>Gallionellaceae</taxon>
        <taxon>Ferrigenium</taxon>
    </lineage>
</organism>
<keyword evidence="8" id="KW-1133">Transmembrane helix</keyword>
<dbReference type="Gene3D" id="2.70.70.10">
    <property type="entry name" value="Glucose Permease (Domain IIA)"/>
    <property type="match status" value="1"/>
</dbReference>
<dbReference type="InterPro" id="IPR045834">
    <property type="entry name" value="Csd3_N2"/>
</dbReference>
<sequence>MLTQNLLSQERKLKLRWFVTLSTMPLLGVVTAFGLVPESKLGLDSTKLAVEELALPKVAPAPATVASFWRSEHVQRGDTVAELLRRLNVDDAAASNFLRTDATAESFRKLAVGKEVQAETSAAGSLVALRYLGENGAQIVIEKLGEDFKARILPAQLEKRLFVRTGEIKTSLYAATDAAGVPEGAANQLTEIFSGDIDFHHDLKRGDKFTVVYEMAYSNGALVSTGRIQAAEFVNQGQAYRAVYFQRDAEHGDYYTPEGKSVRKAFLRSPIAFSRISSGFSNSRFHPVLNKWRAHKGVDFAAPIGTPVKATSDGVVSYVGNQNGYGNVVMVNHQGGRYTTVYGHLSRYAKGLYRGQRIGQGDVIAFVGMTGMTSGPHLHYEFKLDGQQRDPLRVALPNAMPVDATNMPAFRSLADNFVARLNQLRNTNLAKLD</sequence>
<dbReference type="EMBL" id="AP019536">
    <property type="protein sequence ID" value="BBJ00308.1"/>
    <property type="molecule type" value="Genomic_DNA"/>
</dbReference>
<feature type="domain" description="Csd3-like second N-terminal" evidence="10">
    <location>
        <begin position="163"/>
        <end position="281"/>
    </location>
</feature>
<dbReference type="RefSeq" id="WP_212785553.1">
    <property type="nucleotide sequence ID" value="NZ_AP019536.1"/>
</dbReference>
<dbReference type="Proteomes" id="UP001319121">
    <property type="component" value="Chromosome"/>
</dbReference>
<dbReference type="Gene3D" id="3.10.450.350">
    <property type="match status" value="2"/>
</dbReference>
<dbReference type="SUPFAM" id="SSF51261">
    <property type="entry name" value="Duplicated hybrid motif"/>
    <property type="match status" value="1"/>
</dbReference>
<dbReference type="CDD" id="cd12797">
    <property type="entry name" value="M23_peptidase"/>
    <property type="match status" value="1"/>
</dbReference>
<dbReference type="GO" id="GO:0006508">
    <property type="term" value="P:proteolysis"/>
    <property type="evidence" value="ECO:0007669"/>
    <property type="project" value="UniProtKB-KW"/>
</dbReference>
<evidence type="ECO:0000259" key="10">
    <source>
        <dbReference type="Pfam" id="PF19425"/>
    </source>
</evidence>
<keyword evidence="5" id="KW-0378">Hydrolase</keyword>
<evidence type="ECO:0000256" key="7">
    <source>
        <dbReference type="ARBA" id="ARBA00023049"/>
    </source>
</evidence>
<evidence type="ECO:0000313" key="13">
    <source>
        <dbReference type="Proteomes" id="UP001319121"/>
    </source>
</evidence>
<dbReference type="InterPro" id="IPR050570">
    <property type="entry name" value="Cell_wall_metabolism_enzyme"/>
</dbReference>
<gene>
    <name evidence="12" type="ORF">FGKAn22_20000</name>
</gene>
<dbReference type="Pfam" id="PF22310">
    <property type="entry name" value="NMB0315_dom_I"/>
    <property type="match status" value="1"/>
</dbReference>
<evidence type="ECO:0000313" key="12">
    <source>
        <dbReference type="EMBL" id="BBJ00308.1"/>
    </source>
</evidence>
<dbReference type="PANTHER" id="PTHR21666:SF288">
    <property type="entry name" value="CELL DIVISION PROTEIN YTFB"/>
    <property type="match status" value="1"/>
</dbReference>
<evidence type="ECO:0000259" key="11">
    <source>
        <dbReference type="Pfam" id="PF22310"/>
    </source>
</evidence>
<evidence type="ECO:0000256" key="3">
    <source>
        <dbReference type="ARBA" id="ARBA00022670"/>
    </source>
</evidence>
<dbReference type="Pfam" id="PF19425">
    <property type="entry name" value="Csd3_N2"/>
    <property type="match status" value="1"/>
</dbReference>
<protein>
    <recommendedName>
        <fullName evidence="14">Peptidase M23</fullName>
    </recommendedName>
</protein>
<dbReference type="AlphaFoldDB" id="A0AAN1W152"/>
<dbReference type="GO" id="GO:0046872">
    <property type="term" value="F:metal ion binding"/>
    <property type="evidence" value="ECO:0007669"/>
    <property type="project" value="UniProtKB-KW"/>
</dbReference>
<dbReference type="KEGG" id="fku:FGKAn22_20000"/>
<reference evidence="12 13" key="1">
    <citation type="submission" date="2019-03" db="EMBL/GenBank/DDBJ databases">
        <title>Complete genome sequence of Ferrigenium kumadai strain An22, a microaerophilic iron-oxidizing bacterium isolated from a paddy field soil.</title>
        <authorList>
            <person name="Watanabe T."/>
            <person name="Asakawa S."/>
        </authorList>
    </citation>
    <scope>NUCLEOTIDE SEQUENCE [LARGE SCALE GENOMIC DNA]</scope>
    <source>
        <strain evidence="12 13">An22</strain>
    </source>
</reference>
<evidence type="ECO:0000256" key="1">
    <source>
        <dbReference type="ARBA" id="ARBA00001947"/>
    </source>
</evidence>
<comment type="cofactor">
    <cofactor evidence="1">
        <name>Zn(2+)</name>
        <dbReference type="ChEBI" id="CHEBI:29105"/>
    </cofactor>
</comment>
<keyword evidence="7" id="KW-0482">Metalloprotease</keyword>
<keyword evidence="8" id="KW-0812">Transmembrane</keyword>
<dbReference type="InterPro" id="IPR016047">
    <property type="entry name" value="M23ase_b-sheet_dom"/>
</dbReference>
<dbReference type="InterPro" id="IPR054512">
    <property type="entry name" value="NMB0315-like_N"/>
</dbReference>
<dbReference type="InterPro" id="IPR011055">
    <property type="entry name" value="Dup_hybrid_motif"/>
</dbReference>
<keyword evidence="4" id="KW-0479">Metal-binding</keyword>
<evidence type="ECO:0000259" key="9">
    <source>
        <dbReference type="Pfam" id="PF01551"/>
    </source>
</evidence>
<comment type="subcellular location">
    <subcellularLocation>
        <location evidence="2">Cell envelope</location>
    </subcellularLocation>
</comment>
<keyword evidence="13" id="KW-1185">Reference proteome</keyword>
<feature type="transmembrane region" description="Helical" evidence="8">
    <location>
        <begin position="15"/>
        <end position="36"/>
    </location>
</feature>
<dbReference type="GO" id="GO:0030313">
    <property type="term" value="C:cell envelope"/>
    <property type="evidence" value="ECO:0007669"/>
    <property type="project" value="UniProtKB-SubCell"/>
</dbReference>
<evidence type="ECO:0000256" key="5">
    <source>
        <dbReference type="ARBA" id="ARBA00022801"/>
    </source>
</evidence>
<keyword evidence="3" id="KW-0645">Protease</keyword>
<name>A0AAN1W152_9PROT</name>
<dbReference type="Pfam" id="PF01551">
    <property type="entry name" value="Peptidase_M23"/>
    <property type="match status" value="1"/>
</dbReference>
<keyword evidence="8" id="KW-0472">Membrane</keyword>
<accession>A0AAN1W152</accession>
<evidence type="ECO:0008006" key="14">
    <source>
        <dbReference type="Google" id="ProtNLM"/>
    </source>
</evidence>
<dbReference type="PANTHER" id="PTHR21666">
    <property type="entry name" value="PEPTIDASE-RELATED"/>
    <property type="match status" value="1"/>
</dbReference>